<keyword evidence="6" id="KW-0677">Repeat</keyword>
<keyword evidence="7" id="KW-1015">Disulfide bond</keyword>
<dbReference type="GO" id="GO:0005576">
    <property type="term" value="C:extracellular region"/>
    <property type="evidence" value="ECO:0007669"/>
    <property type="project" value="UniProtKB-SubCell"/>
</dbReference>
<sequence>RDLQGNNITTIYETDFQDLAKLKILDLSHNLVSVIGRKTLKGVPSLKTLQLDNNQITCIDEGAFRHLKDLEILTLNNNNLTFLSKETFGNLFRLRTLRLNDNLFHCDCQLSWLARYLRHSPRLAQYTRCHSPTHLKGHSVVELKDTDFKCSGLVERAVTGECISESQCPHPCRCAEGIVDCRGKGLTQVPDHLPEGTTELRFEQNEITEIPPKAFSAHKRLRR</sequence>
<dbReference type="Proteomes" id="UP000410492">
    <property type="component" value="Unassembled WGS sequence"/>
</dbReference>
<evidence type="ECO:0000313" key="11">
    <source>
        <dbReference type="Proteomes" id="UP000410492"/>
    </source>
</evidence>
<feature type="domain" description="LRRCT" evidence="9">
    <location>
        <begin position="102"/>
        <end position="151"/>
    </location>
</feature>
<proteinExistence type="predicted"/>
<dbReference type="SMART" id="SM00082">
    <property type="entry name" value="LRRCT"/>
    <property type="match status" value="1"/>
</dbReference>
<keyword evidence="3" id="KW-0964">Secreted</keyword>
<gene>
    <name evidence="10" type="ORF">CALMAC_LOCUS17916</name>
</gene>
<keyword evidence="2" id="KW-0217">Developmental protein</keyword>
<evidence type="ECO:0000256" key="5">
    <source>
        <dbReference type="ARBA" id="ARBA00022729"/>
    </source>
</evidence>
<evidence type="ECO:0000256" key="4">
    <source>
        <dbReference type="ARBA" id="ARBA00022614"/>
    </source>
</evidence>
<dbReference type="SUPFAM" id="SSF52058">
    <property type="entry name" value="L domain-like"/>
    <property type="match status" value="2"/>
</dbReference>
<dbReference type="InterPro" id="IPR000483">
    <property type="entry name" value="Cys-rich_flank_reg_C"/>
</dbReference>
<comment type="subcellular location">
    <subcellularLocation>
        <location evidence="1">Secreted</location>
    </subcellularLocation>
</comment>
<feature type="non-terminal residue" evidence="10">
    <location>
        <position position="1"/>
    </location>
</feature>
<dbReference type="EMBL" id="CAACVG010012361">
    <property type="protein sequence ID" value="VEN60136.1"/>
    <property type="molecule type" value="Genomic_DNA"/>
</dbReference>
<dbReference type="InterPro" id="IPR003591">
    <property type="entry name" value="Leu-rich_rpt_typical-subtyp"/>
</dbReference>
<dbReference type="GO" id="GO:0005886">
    <property type="term" value="C:plasma membrane"/>
    <property type="evidence" value="ECO:0007669"/>
    <property type="project" value="TreeGrafter"/>
</dbReference>
<evidence type="ECO:0000313" key="10">
    <source>
        <dbReference type="EMBL" id="VEN60136.1"/>
    </source>
</evidence>
<dbReference type="InterPro" id="IPR050541">
    <property type="entry name" value="LRR_TM_domain-containing"/>
</dbReference>
<keyword evidence="11" id="KW-1185">Reference proteome</keyword>
<accession>A0A653DIV2</accession>
<evidence type="ECO:0000256" key="2">
    <source>
        <dbReference type="ARBA" id="ARBA00022473"/>
    </source>
</evidence>
<dbReference type="GO" id="GO:0007399">
    <property type="term" value="P:nervous system development"/>
    <property type="evidence" value="ECO:0007669"/>
    <property type="project" value="UniProtKB-ARBA"/>
</dbReference>
<protein>
    <recommendedName>
        <fullName evidence="12">LRRNT domain-containing protein</fullName>
    </recommendedName>
</protein>
<evidence type="ECO:0000256" key="3">
    <source>
        <dbReference type="ARBA" id="ARBA00022525"/>
    </source>
</evidence>
<name>A0A653DIV2_CALMS</name>
<dbReference type="PANTHER" id="PTHR24369">
    <property type="entry name" value="ANTIGEN BSP, PUTATIVE-RELATED"/>
    <property type="match status" value="1"/>
</dbReference>
<feature type="domain" description="LRRNT" evidence="8">
    <location>
        <begin position="167"/>
        <end position="199"/>
    </location>
</feature>
<evidence type="ECO:0000256" key="6">
    <source>
        <dbReference type="ARBA" id="ARBA00022737"/>
    </source>
</evidence>
<dbReference type="InterPro" id="IPR032675">
    <property type="entry name" value="LRR_dom_sf"/>
</dbReference>
<reference evidence="10 11" key="1">
    <citation type="submission" date="2019-01" db="EMBL/GenBank/DDBJ databases">
        <authorList>
            <person name="Sayadi A."/>
        </authorList>
    </citation>
    <scope>NUCLEOTIDE SEQUENCE [LARGE SCALE GENOMIC DNA]</scope>
</reference>
<keyword evidence="4" id="KW-0433">Leucine-rich repeat</keyword>
<keyword evidence="5" id="KW-0732">Signal</keyword>
<dbReference type="PANTHER" id="PTHR24369:SF210">
    <property type="entry name" value="CHAOPTIN-RELATED"/>
    <property type="match status" value="1"/>
</dbReference>
<evidence type="ECO:0008006" key="12">
    <source>
        <dbReference type="Google" id="ProtNLM"/>
    </source>
</evidence>
<dbReference type="InterPro" id="IPR000372">
    <property type="entry name" value="LRRNT"/>
</dbReference>
<evidence type="ECO:0000259" key="9">
    <source>
        <dbReference type="SMART" id="SM00082"/>
    </source>
</evidence>
<evidence type="ECO:0000256" key="7">
    <source>
        <dbReference type="ARBA" id="ARBA00023157"/>
    </source>
</evidence>
<evidence type="ECO:0000259" key="8">
    <source>
        <dbReference type="SMART" id="SM00013"/>
    </source>
</evidence>
<dbReference type="SMART" id="SM00369">
    <property type="entry name" value="LRR_TYP"/>
    <property type="match status" value="4"/>
</dbReference>
<dbReference type="Pfam" id="PF01462">
    <property type="entry name" value="LRRNT"/>
    <property type="match status" value="1"/>
</dbReference>
<dbReference type="PROSITE" id="PS51450">
    <property type="entry name" value="LRR"/>
    <property type="match status" value="1"/>
</dbReference>
<dbReference type="SMART" id="SM00013">
    <property type="entry name" value="LRRNT"/>
    <property type="match status" value="1"/>
</dbReference>
<dbReference type="InterPro" id="IPR001611">
    <property type="entry name" value="Leu-rich_rpt"/>
</dbReference>
<dbReference type="Pfam" id="PF13855">
    <property type="entry name" value="LRR_8"/>
    <property type="match status" value="1"/>
</dbReference>
<feature type="non-terminal residue" evidence="10">
    <location>
        <position position="223"/>
    </location>
</feature>
<dbReference type="OrthoDB" id="6695062at2759"/>
<dbReference type="FunFam" id="3.80.10.10:FF:000002">
    <property type="entry name" value="Slit guidance ligand 2"/>
    <property type="match status" value="1"/>
</dbReference>
<organism evidence="10 11">
    <name type="scientific">Callosobruchus maculatus</name>
    <name type="common">Southern cowpea weevil</name>
    <name type="synonym">Pulse bruchid</name>
    <dbReference type="NCBI Taxonomy" id="64391"/>
    <lineage>
        <taxon>Eukaryota</taxon>
        <taxon>Metazoa</taxon>
        <taxon>Ecdysozoa</taxon>
        <taxon>Arthropoda</taxon>
        <taxon>Hexapoda</taxon>
        <taxon>Insecta</taxon>
        <taxon>Pterygota</taxon>
        <taxon>Neoptera</taxon>
        <taxon>Endopterygota</taxon>
        <taxon>Coleoptera</taxon>
        <taxon>Polyphaga</taxon>
        <taxon>Cucujiformia</taxon>
        <taxon>Chrysomeloidea</taxon>
        <taxon>Chrysomelidae</taxon>
        <taxon>Bruchinae</taxon>
        <taxon>Bruchini</taxon>
        <taxon>Callosobruchus</taxon>
    </lineage>
</organism>
<dbReference type="AlphaFoldDB" id="A0A653DIV2"/>
<evidence type="ECO:0000256" key="1">
    <source>
        <dbReference type="ARBA" id="ARBA00004613"/>
    </source>
</evidence>
<dbReference type="Gene3D" id="3.80.10.10">
    <property type="entry name" value="Ribonuclease Inhibitor"/>
    <property type="match status" value="2"/>
</dbReference>